<comment type="pathway">
    <text evidence="5">Cofactor biosynthesis; adenosylcobalamin biosynthesis; adenosylcobalamin from cob(II)yrinate a,c-diamide: step 6/7.</text>
</comment>
<dbReference type="GO" id="GO:0005525">
    <property type="term" value="F:GTP binding"/>
    <property type="evidence" value="ECO:0007669"/>
    <property type="project" value="UniProtKB-KW"/>
</dbReference>
<dbReference type="GO" id="GO:0008820">
    <property type="term" value="F:cobinamide phosphate guanylyltransferase activity"/>
    <property type="evidence" value="ECO:0007669"/>
    <property type="project" value="UniProtKB-EC"/>
</dbReference>
<evidence type="ECO:0000256" key="6">
    <source>
        <dbReference type="ARBA" id="ARBA00005159"/>
    </source>
</evidence>
<evidence type="ECO:0000256" key="16">
    <source>
        <dbReference type="ARBA" id="ARBA00029570"/>
    </source>
</evidence>
<keyword evidence="13 20" id="KW-0418">Kinase</keyword>
<dbReference type="OrthoDB" id="9799422at2"/>
<dbReference type="EC" id="2.7.7.62" evidence="9"/>
<feature type="binding site" evidence="19">
    <location>
        <position position="69"/>
    </location>
    <ligand>
        <name>GTP</name>
        <dbReference type="ChEBI" id="CHEBI:37565"/>
    </ligand>
</feature>
<evidence type="ECO:0000313" key="21">
    <source>
        <dbReference type="Proteomes" id="UP000293142"/>
    </source>
</evidence>
<evidence type="ECO:0000256" key="13">
    <source>
        <dbReference type="ARBA" id="ARBA00022777"/>
    </source>
</evidence>
<accession>A0A4Q9DT56</accession>
<dbReference type="CDD" id="cd00544">
    <property type="entry name" value="CobU"/>
    <property type="match status" value="1"/>
</dbReference>
<dbReference type="Gene3D" id="3.40.50.300">
    <property type="entry name" value="P-loop containing nucleotide triphosphate hydrolases"/>
    <property type="match status" value="1"/>
</dbReference>
<feature type="binding site" evidence="19">
    <location>
        <position position="92"/>
    </location>
    <ligand>
        <name>GTP</name>
        <dbReference type="ChEBI" id="CHEBI:37565"/>
    </ligand>
</feature>
<dbReference type="InterPro" id="IPR003203">
    <property type="entry name" value="CobU/CobP"/>
</dbReference>
<comment type="function">
    <text evidence="4">Catalyzes ATP-dependent phosphorylation of adenosylcobinamide and addition of GMP to adenosylcobinamide phosphate.</text>
</comment>
<dbReference type="GO" id="GO:0005524">
    <property type="term" value="F:ATP binding"/>
    <property type="evidence" value="ECO:0007669"/>
    <property type="project" value="UniProtKB-KW"/>
</dbReference>
<evidence type="ECO:0000256" key="18">
    <source>
        <dbReference type="PIRSR" id="PIRSR006135-1"/>
    </source>
</evidence>
<keyword evidence="12 19" id="KW-0547">Nucleotide-binding</keyword>
<gene>
    <name evidence="20" type="primary">cobU</name>
    <name evidence="20" type="ORF">EYB31_15570</name>
</gene>
<dbReference type="UniPathway" id="UPA00148">
    <property type="reaction ID" value="UER00236"/>
</dbReference>
<feature type="active site" description="GMP-histidine intermediate" evidence="18">
    <location>
        <position position="57"/>
    </location>
</feature>
<evidence type="ECO:0000256" key="3">
    <source>
        <dbReference type="ARBA" id="ARBA00001522"/>
    </source>
</evidence>
<evidence type="ECO:0000256" key="10">
    <source>
        <dbReference type="ARBA" id="ARBA00022573"/>
    </source>
</evidence>
<proteinExistence type="inferred from homology"/>
<keyword evidence="10" id="KW-0169">Cobalamin biosynthesis</keyword>
<dbReference type="NCBIfam" id="NF004469">
    <property type="entry name" value="PRK05800.1"/>
    <property type="match status" value="1"/>
</dbReference>
<evidence type="ECO:0000256" key="9">
    <source>
        <dbReference type="ARBA" id="ARBA00012523"/>
    </source>
</evidence>
<feature type="binding site" evidence="19">
    <location>
        <begin position="58"/>
        <end position="61"/>
    </location>
    <ligand>
        <name>GTP</name>
        <dbReference type="ChEBI" id="CHEBI:37565"/>
    </ligand>
</feature>
<dbReference type="PIRSF" id="PIRSF006135">
    <property type="entry name" value="CobU"/>
    <property type="match status" value="1"/>
</dbReference>
<dbReference type="Pfam" id="PF02283">
    <property type="entry name" value="CobU"/>
    <property type="match status" value="1"/>
</dbReference>
<keyword evidence="14" id="KW-0067">ATP-binding</keyword>
<evidence type="ECO:0000256" key="12">
    <source>
        <dbReference type="ARBA" id="ARBA00022741"/>
    </source>
</evidence>
<comment type="caution">
    <text evidence="20">The sequence shown here is derived from an EMBL/GenBank/DDBJ whole genome shotgun (WGS) entry which is preliminary data.</text>
</comment>
<comment type="pathway">
    <text evidence="6">Cofactor biosynthesis; adenosylcobalamin biosynthesis; adenosylcobalamin from cob(II)yrinate a,c-diamide: step 5/7.</text>
</comment>
<evidence type="ECO:0000256" key="8">
    <source>
        <dbReference type="ARBA" id="ARBA00012016"/>
    </source>
</evidence>
<evidence type="ECO:0000256" key="5">
    <source>
        <dbReference type="ARBA" id="ARBA00004692"/>
    </source>
</evidence>
<organism evidence="20 21">
    <name type="scientific">Paenibacillus thalictri</name>
    <dbReference type="NCBI Taxonomy" id="2527873"/>
    <lineage>
        <taxon>Bacteria</taxon>
        <taxon>Bacillati</taxon>
        <taxon>Bacillota</taxon>
        <taxon>Bacilli</taxon>
        <taxon>Bacillales</taxon>
        <taxon>Paenibacillaceae</taxon>
        <taxon>Paenibacillus</taxon>
    </lineage>
</organism>
<dbReference type="AlphaFoldDB" id="A0A4Q9DT56"/>
<evidence type="ECO:0000256" key="14">
    <source>
        <dbReference type="ARBA" id="ARBA00022840"/>
    </source>
</evidence>
<evidence type="ECO:0000256" key="1">
    <source>
        <dbReference type="ARBA" id="ARBA00000312"/>
    </source>
</evidence>
<protein>
    <recommendedName>
        <fullName evidence="16">Adenosylcobinamide kinase</fullName>
        <ecNumber evidence="8">2.7.1.156</ecNumber>
        <ecNumber evidence="9">2.7.7.62</ecNumber>
    </recommendedName>
    <alternativeName>
        <fullName evidence="17">Adenosylcobinamide-phosphate guanylyltransferase</fullName>
    </alternativeName>
</protein>
<keyword evidence="11 20" id="KW-0808">Transferase</keyword>
<evidence type="ECO:0000313" key="20">
    <source>
        <dbReference type="EMBL" id="TBL78284.1"/>
    </source>
</evidence>
<evidence type="ECO:0000256" key="17">
    <source>
        <dbReference type="ARBA" id="ARBA00030571"/>
    </source>
</evidence>
<dbReference type="EMBL" id="SIRE01000010">
    <property type="protein sequence ID" value="TBL78284.1"/>
    <property type="molecule type" value="Genomic_DNA"/>
</dbReference>
<comment type="catalytic activity">
    <reaction evidence="3">
        <text>adenosylcob(III)inamide + GTP = adenosylcob(III)inamide phosphate + GDP + H(+)</text>
        <dbReference type="Rhea" id="RHEA:15765"/>
        <dbReference type="ChEBI" id="CHEBI:2480"/>
        <dbReference type="ChEBI" id="CHEBI:15378"/>
        <dbReference type="ChEBI" id="CHEBI:37565"/>
        <dbReference type="ChEBI" id="CHEBI:58189"/>
        <dbReference type="ChEBI" id="CHEBI:58502"/>
        <dbReference type="EC" id="2.7.1.156"/>
    </reaction>
</comment>
<reference evidence="20 21" key="1">
    <citation type="submission" date="2019-02" db="EMBL/GenBank/DDBJ databases">
        <title>Paenibacillus sp. nov., isolated from surface-sterilized tissue of Thalictrum simplex L.</title>
        <authorList>
            <person name="Tuo L."/>
        </authorList>
    </citation>
    <scope>NUCLEOTIDE SEQUENCE [LARGE SCALE GENOMIC DNA]</scope>
    <source>
        <strain evidence="20 21">N2SHLJ1</strain>
    </source>
</reference>
<dbReference type="Proteomes" id="UP000293142">
    <property type="component" value="Unassembled WGS sequence"/>
</dbReference>
<keyword evidence="20" id="KW-0548">Nucleotidyltransferase</keyword>
<comment type="similarity">
    <text evidence="7">Belongs to the CobU/CobP family.</text>
</comment>
<dbReference type="PANTHER" id="PTHR34848">
    <property type="match status" value="1"/>
</dbReference>
<evidence type="ECO:0000256" key="11">
    <source>
        <dbReference type="ARBA" id="ARBA00022679"/>
    </source>
</evidence>
<evidence type="ECO:0000256" key="15">
    <source>
        <dbReference type="ARBA" id="ARBA00023134"/>
    </source>
</evidence>
<evidence type="ECO:0000256" key="19">
    <source>
        <dbReference type="PIRSR" id="PIRSR006135-2"/>
    </source>
</evidence>
<evidence type="ECO:0000256" key="7">
    <source>
        <dbReference type="ARBA" id="ARBA00007490"/>
    </source>
</evidence>
<dbReference type="PANTHER" id="PTHR34848:SF1">
    <property type="entry name" value="BIFUNCTIONAL ADENOSYLCOBALAMIN BIOSYNTHESIS PROTEIN COBU"/>
    <property type="match status" value="1"/>
</dbReference>
<dbReference type="GO" id="GO:0009236">
    <property type="term" value="P:cobalamin biosynthetic process"/>
    <property type="evidence" value="ECO:0007669"/>
    <property type="project" value="UniProtKB-UniPathway"/>
</dbReference>
<feature type="binding site" evidence="19">
    <location>
        <begin position="41"/>
        <end position="43"/>
    </location>
    <ligand>
        <name>GTP</name>
        <dbReference type="ChEBI" id="CHEBI:37565"/>
    </ligand>
</feature>
<sequence length="204" mass="22558">MAVNNKFILVTGGARSGKSSFAERLGERYGERSGKPVVYIATSQIYDREMEDRVEEHRKRRPAGWETVESPYELAEAVKRLYELPVGAVLIDCITLWLSNLLLQNDGSGEERWSKPGTGRQLLAQAEQLAATLKSAPFPVIAVTNEVGHGIVPEYQLGRVYRDLAGRVNQLLAAQADDTYFVVCGIPVNLRQLALQQTGGLDEL</sequence>
<comment type="catalytic activity">
    <reaction evidence="1">
        <text>adenosylcob(III)inamide + ATP = adenosylcob(III)inamide phosphate + ADP + H(+)</text>
        <dbReference type="Rhea" id="RHEA:15769"/>
        <dbReference type="ChEBI" id="CHEBI:2480"/>
        <dbReference type="ChEBI" id="CHEBI:15378"/>
        <dbReference type="ChEBI" id="CHEBI:30616"/>
        <dbReference type="ChEBI" id="CHEBI:58502"/>
        <dbReference type="ChEBI" id="CHEBI:456216"/>
        <dbReference type="EC" id="2.7.1.156"/>
    </reaction>
</comment>
<keyword evidence="21" id="KW-1185">Reference proteome</keyword>
<evidence type="ECO:0000256" key="4">
    <source>
        <dbReference type="ARBA" id="ARBA00003889"/>
    </source>
</evidence>
<dbReference type="SUPFAM" id="SSF52540">
    <property type="entry name" value="P-loop containing nucleoside triphosphate hydrolases"/>
    <property type="match status" value="1"/>
</dbReference>
<dbReference type="InterPro" id="IPR027417">
    <property type="entry name" value="P-loop_NTPase"/>
</dbReference>
<evidence type="ECO:0000256" key="2">
    <source>
        <dbReference type="ARBA" id="ARBA00000711"/>
    </source>
</evidence>
<dbReference type="RefSeq" id="WP_131014267.1">
    <property type="nucleotide sequence ID" value="NZ_SIRE01000010.1"/>
</dbReference>
<dbReference type="EC" id="2.7.1.156" evidence="8"/>
<keyword evidence="15 19" id="KW-0342">GTP-binding</keyword>
<comment type="catalytic activity">
    <reaction evidence="2">
        <text>adenosylcob(III)inamide phosphate + GTP + H(+) = adenosylcob(III)inamide-GDP + diphosphate</text>
        <dbReference type="Rhea" id="RHEA:22712"/>
        <dbReference type="ChEBI" id="CHEBI:15378"/>
        <dbReference type="ChEBI" id="CHEBI:33019"/>
        <dbReference type="ChEBI" id="CHEBI:37565"/>
        <dbReference type="ChEBI" id="CHEBI:58502"/>
        <dbReference type="ChEBI" id="CHEBI:60487"/>
        <dbReference type="EC" id="2.7.7.62"/>
    </reaction>
</comment>
<dbReference type="GO" id="GO:0043752">
    <property type="term" value="F:adenosylcobinamide kinase activity"/>
    <property type="evidence" value="ECO:0007669"/>
    <property type="project" value="UniProtKB-EC"/>
</dbReference>
<feature type="binding site" evidence="19">
    <location>
        <begin position="12"/>
        <end position="19"/>
    </location>
    <ligand>
        <name>GTP</name>
        <dbReference type="ChEBI" id="CHEBI:37565"/>
    </ligand>
</feature>
<name>A0A4Q9DT56_9BACL</name>